<evidence type="ECO:0000313" key="3">
    <source>
        <dbReference type="Proteomes" id="UP000242146"/>
    </source>
</evidence>
<protein>
    <submittedName>
        <fullName evidence="2">Uncharacterized protein</fullName>
    </submittedName>
</protein>
<dbReference type="AlphaFoldDB" id="A0A1X2GG81"/>
<feature type="region of interest" description="Disordered" evidence="1">
    <location>
        <begin position="123"/>
        <end position="151"/>
    </location>
</feature>
<feature type="region of interest" description="Disordered" evidence="1">
    <location>
        <begin position="1"/>
        <end position="22"/>
    </location>
</feature>
<evidence type="ECO:0000256" key="1">
    <source>
        <dbReference type="SAM" id="MobiDB-lite"/>
    </source>
</evidence>
<keyword evidence="3" id="KW-1185">Reference proteome</keyword>
<dbReference type="Proteomes" id="UP000242146">
    <property type="component" value="Unassembled WGS sequence"/>
</dbReference>
<proteinExistence type="predicted"/>
<comment type="caution">
    <text evidence="2">The sequence shown here is derived from an EMBL/GenBank/DDBJ whole genome shotgun (WGS) entry which is preliminary data.</text>
</comment>
<gene>
    <name evidence="2" type="ORF">DM01DRAFT_321635</name>
</gene>
<accession>A0A1X2GG81</accession>
<sequence>MDQQDPMDDGFTTPISSWTRRVPPRYDTVKDLHYTNQPQTSYHGSLAHRGHAVRRPASPFATISTPSASYAGSSRPPRIDSLYVPQLHHIPSNDHLPKYHHRKTIAYVPSTIDDADLDEDNLRTWPRLSAPPPSTGRPKPERHRSIQPGSPIFNYMRRSISSYSSSDLPLDHLLHQWPGTCFYAPDPDSDLDDDEGCFIATHGITSGKRVKRKRSLAPIVNPEVIRQPRPPLQALNFDLPCEDQGMAGEDSARPSCTFEDGQLSDAMYEKPLPPRPTSLRPFSGTLPASISTPIAAVSLHPESTPPPTSQSSTALDSDAMVKQFYATPIQHSSFDLDTLLLVAHGEQYLSQRENTRWSDDDDEDAHKPYAFHRWPSKSNPSLTFSSPGTLALSSSTPTIVAPSLSASTIAASPTSQGSKKHLKANQDGWVNEVYEELHRIVHTHVVF</sequence>
<dbReference type="EMBL" id="MCGT01000016">
    <property type="protein sequence ID" value="ORX53131.1"/>
    <property type="molecule type" value="Genomic_DNA"/>
</dbReference>
<reference evidence="2 3" key="1">
    <citation type="submission" date="2016-07" db="EMBL/GenBank/DDBJ databases">
        <title>Pervasive Adenine N6-methylation of Active Genes in Fungi.</title>
        <authorList>
            <consortium name="DOE Joint Genome Institute"/>
            <person name="Mondo S.J."/>
            <person name="Dannebaum R.O."/>
            <person name="Kuo R.C."/>
            <person name="Labutti K."/>
            <person name="Haridas S."/>
            <person name="Kuo A."/>
            <person name="Salamov A."/>
            <person name="Ahrendt S.R."/>
            <person name="Lipzen A."/>
            <person name="Sullivan W."/>
            <person name="Andreopoulos W.B."/>
            <person name="Clum A."/>
            <person name="Lindquist E."/>
            <person name="Daum C."/>
            <person name="Ramamoorthy G.K."/>
            <person name="Gryganskyi A."/>
            <person name="Culley D."/>
            <person name="Magnuson J.K."/>
            <person name="James T.Y."/>
            <person name="O'Malley M.A."/>
            <person name="Stajich J.E."/>
            <person name="Spatafora J.W."/>
            <person name="Visel A."/>
            <person name="Grigoriev I.V."/>
        </authorList>
    </citation>
    <scope>NUCLEOTIDE SEQUENCE [LARGE SCALE GENOMIC DNA]</scope>
    <source>
        <strain evidence="2 3">NRRL 3301</strain>
    </source>
</reference>
<organism evidence="2 3">
    <name type="scientific">Hesseltinella vesiculosa</name>
    <dbReference type="NCBI Taxonomy" id="101127"/>
    <lineage>
        <taxon>Eukaryota</taxon>
        <taxon>Fungi</taxon>
        <taxon>Fungi incertae sedis</taxon>
        <taxon>Mucoromycota</taxon>
        <taxon>Mucoromycotina</taxon>
        <taxon>Mucoromycetes</taxon>
        <taxon>Mucorales</taxon>
        <taxon>Cunninghamellaceae</taxon>
        <taxon>Hesseltinella</taxon>
    </lineage>
</organism>
<name>A0A1X2GG81_9FUNG</name>
<evidence type="ECO:0000313" key="2">
    <source>
        <dbReference type="EMBL" id="ORX53131.1"/>
    </source>
</evidence>